<feature type="domain" description="Mur ligase C-terminal" evidence="19">
    <location>
        <begin position="282"/>
        <end position="396"/>
    </location>
</feature>
<dbReference type="GO" id="GO:0004326">
    <property type="term" value="F:tetrahydrofolylpolyglutamate synthase activity"/>
    <property type="evidence" value="ECO:0000318"/>
    <property type="project" value="GO_Central"/>
</dbReference>
<evidence type="ECO:0000256" key="13">
    <source>
        <dbReference type="ARBA" id="ARBA00022842"/>
    </source>
</evidence>
<dbReference type="Proteomes" id="UP000000557">
    <property type="component" value="Chromosome"/>
</dbReference>
<dbReference type="STRING" id="251221.gene:10758553"/>
<dbReference type="Pfam" id="PF02875">
    <property type="entry name" value="Mur_ligase_C"/>
    <property type="match status" value="1"/>
</dbReference>
<keyword evidence="9 18" id="KW-0436">Ligase</keyword>
<keyword evidence="10" id="KW-0479">Metal-binding</keyword>
<dbReference type="InterPro" id="IPR004101">
    <property type="entry name" value="Mur_ligase_C"/>
</dbReference>
<dbReference type="FunFam" id="3.40.1190.10:FF:000004">
    <property type="entry name" value="Dihydrofolate synthase/folylpolyglutamate synthase"/>
    <property type="match status" value="1"/>
</dbReference>
<comment type="pathway">
    <text evidence="3">Cofactor biosynthesis; tetrahydrofolylpolyglutamate biosynthesis.</text>
</comment>
<evidence type="ECO:0000256" key="5">
    <source>
        <dbReference type="ARBA" id="ARBA00011245"/>
    </source>
</evidence>
<dbReference type="GO" id="GO:0008841">
    <property type="term" value="F:dihydrofolate synthase activity"/>
    <property type="evidence" value="ECO:0000318"/>
    <property type="project" value="GO_Central"/>
</dbReference>
<evidence type="ECO:0000256" key="8">
    <source>
        <dbReference type="ARBA" id="ARBA00019357"/>
    </source>
</evidence>
<comment type="subunit">
    <text evidence="5">Monomer.</text>
</comment>
<comment type="pathway">
    <text evidence="2">Cofactor biosynthesis; tetrahydrofolate biosynthesis; 7,8-dihydrofolate from 2-amino-4-hydroxy-6-hydroxymethyl-7,8-dihydropteridine diphosphate and 4-aminobenzoate: step 2/2.</text>
</comment>
<evidence type="ECO:0000256" key="6">
    <source>
        <dbReference type="ARBA" id="ARBA00013023"/>
    </source>
</evidence>
<dbReference type="PANTHER" id="PTHR11136">
    <property type="entry name" value="FOLYLPOLYGLUTAMATE SYNTHASE-RELATED"/>
    <property type="match status" value="1"/>
</dbReference>
<evidence type="ECO:0000313" key="21">
    <source>
        <dbReference type="EMBL" id="BAC89015.1"/>
    </source>
</evidence>
<keyword evidence="12 18" id="KW-0067">ATP-binding</keyword>
<dbReference type="InParanoid" id="Q7NLP7"/>
<dbReference type="PIRSF" id="PIRSF001563">
    <property type="entry name" value="Folylpolyglu_synth"/>
    <property type="match status" value="1"/>
</dbReference>
<keyword evidence="22" id="KW-1185">Reference proteome</keyword>
<sequence length="413" mass="44282">MTAGGYLDHLQKFGVHLGLERIQALLKRLGEPQVAFQAVHVAGTNGKGSVCAYLSHILQTAGYRTGRYTSPHLLDWNERIWIDGAFISDGALQACLAKVKASAEHLPKSLGEPTQFEIVTAAAFLHFAQSAVEVAVVEVGLGGRLDATNVFEQPPASVITGIGLDHCDQLGSTLAAIAAEKAGILRSGCPLVCAPLAPEAMQVVTEKALALGVVITLAEPAHEVAPGEAQWQGFRYRLPLAGGVQLQNSATALATCQVLRERGLPIDETAIRTGLENTVWPGRYQWLGERLLLDGAHNEDSAVYLRRYLDTLHPKESIRWIVGILESKDARAVLKALLRPGDAFVAVPVPDARSHPPERLASMAQTMGIHSIASASGFSEALQLSDTEQLTVIAGSLYLAGAVLRDWPRLQKQ</sequence>
<evidence type="ECO:0000256" key="4">
    <source>
        <dbReference type="ARBA" id="ARBA00008276"/>
    </source>
</evidence>
<dbReference type="PROSITE" id="PS01011">
    <property type="entry name" value="FOLYLPOLYGLU_SYNT_1"/>
    <property type="match status" value="1"/>
</dbReference>
<dbReference type="GO" id="GO:0046656">
    <property type="term" value="P:folic acid biosynthetic process"/>
    <property type="evidence" value="ECO:0007669"/>
    <property type="project" value="UniProtKB-KW"/>
</dbReference>
<dbReference type="eggNOG" id="COG0285">
    <property type="taxonomic scope" value="Bacteria"/>
</dbReference>
<evidence type="ECO:0000256" key="15">
    <source>
        <dbReference type="ARBA" id="ARBA00030592"/>
    </source>
</evidence>
<dbReference type="InterPro" id="IPR036565">
    <property type="entry name" value="Mur-like_cat_sf"/>
</dbReference>
<comment type="catalytic activity">
    <reaction evidence="16">
        <text>(6S)-5,6,7,8-tetrahydrofolyl-(gamma-L-Glu)(n) + L-glutamate + ATP = (6S)-5,6,7,8-tetrahydrofolyl-(gamma-L-Glu)(n+1) + ADP + phosphate + H(+)</text>
        <dbReference type="Rhea" id="RHEA:10580"/>
        <dbReference type="Rhea" id="RHEA-COMP:14738"/>
        <dbReference type="Rhea" id="RHEA-COMP:14740"/>
        <dbReference type="ChEBI" id="CHEBI:15378"/>
        <dbReference type="ChEBI" id="CHEBI:29985"/>
        <dbReference type="ChEBI" id="CHEBI:30616"/>
        <dbReference type="ChEBI" id="CHEBI:43474"/>
        <dbReference type="ChEBI" id="CHEBI:141005"/>
        <dbReference type="ChEBI" id="CHEBI:456216"/>
        <dbReference type="EC" id="6.3.2.17"/>
    </reaction>
</comment>
<keyword evidence="14" id="KW-0289">Folate biosynthesis</keyword>
<evidence type="ECO:0000256" key="12">
    <source>
        <dbReference type="ARBA" id="ARBA00022840"/>
    </source>
</evidence>
<dbReference type="NCBIfam" id="TIGR01499">
    <property type="entry name" value="folC"/>
    <property type="match status" value="1"/>
</dbReference>
<dbReference type="OrthoDB" id="9809356at2"/>
<comment type="similarity">
    <text evidence="4 18">Belongs to the folylpolyglutamate synthase family.</text>
</comment>
<dbReference type="FunCoup" id="Q7NLP7">
    <property type="interactions" value="393"/>
</dbReference>
<name>Q7NLP7_GLOVI</name>
<dbReference type="RefSeq" id="WP_011141076.1">
    <property type="nucleotide sequence ID" value="NC_005125.1"/>
</dbReference>
<evidence type="ECO:0000256" key="7">
    <source>
        <dbReference type="ARBA" id="ARBA00013025"/>
    </source>
</evidence>
<dbReference type="PATRIC" id="fig|251221.4.peg.1102"/>
<dbReference type="EMBL" id="BA000045">
    <property type="protein sequence ID" value="BAC89015.1"/>
    <property type="molecule type" value="Genomic_DNA"/>
</dbReference>
<dbReference type="GO" id="GO:0005524">
    <property type="term" value="F:ATP binding"/>
    <property type="evidence" value="ECO:0007669"/>
    <property type="project" value="UniProtKB-KW"/>
</dbReference>
<evidence type="ECO:0000256" key="11">
    <source>
        <dbReference type="ARBA" id="ARBA00022741"/>
    </source>
</evidence>
<evidence type="ECO:0000259" key="20">
    <source>
        <dbReference type="Pfam" id="PF08245"/>
    </source>
</evidence>
<comment type="catalytic activity">
    <reaction evidence="17">
        <text>7,8-dihydropteroate + L-glutamate + ATP = 7,8-dihydrofolate + ADP + phosphate + H(+)</text>
        <dbReference type="Rhea" id="RHEA:23584"/>
        <dbReference type="ChEBI" id="CHEBI:15378"/>
        <dbReference type="ChEBI" id="CHEBI:17839"/>
        <dbReference type="ChEBI" id="CHEBI:29985"/>
        <dbReference type="ChEBI" id="CHEBI:30616"/>
        <dbReference type="ChEBI" id="CHEBI:43474"/>
        <dbReference type="ChEBI" id="CHEBI:57451"/>
        <dbReference type="ChEBI" id="CHEBI:456216"/>
        <dbReference type="EC" id="6.3.2.12"/>
    </reaction>
</comment>
<dbReference type="HOGENOM" id="CLU_015869_1_1_3"/>
<evidence type="ECO:0000256" key="3">
    <source>
        <dbReference type="ARBA" id="ARBA00005150"/>
    </source>
</evidence>
<evidence type="ECO:0000259" key="19">
    <source>
        <dbReference type="Pfam" id="PF02875"/>
    </source>
</evidence>
<feature type="domain" description="Mur ligase central" evidence="20">
    <location>
        <begin position="41"/>
        <end position="186"/>
    </location>
</feature>
<dbReference type="EnsemblBacteria" id="BAC89015">
    <property type="protein sequence ID" value="BAC89015"/>
    <property type="gene ID" value="BAC89015"/>
</dbReference>
<dbReference type="GO" id="GO:0009396">
    <property type="term" value="P:folic acid-containing compound biosynthetic process"/>
    <property type="evidence" value="ECO:0000318"/>
    <property type="project" value="GO_Central"/>
</dbReference>
<reference evidence="21 22" key="1">
    <citation type="journal article" date="2003" name="DNA Res.">
        <title>Complete genome structure of Gloeobacter violaceus PCC 7421, a cyanobacterium that lacks thylakoids.</title>
        <authorList>
            <person name="Nakamura Y."/>
            <person name="Kaneko T."/>
            <person name="Sato S."/>
            <person name="Mimuro M."/>
            <person name="Miyashita H."/>
            <person name="Tsuchiya T."/>
            <person name="Sasamoto S."/>
            <person name="Watanabe A."/>
            <person name="Kawashima K."/>
            <person name="Kishida Y."/>
            <person name="Kiyokawa C."/>
            <person name="Kohara M."/>
            <person name="Matsumoto M."/>
            <person name="Matsuno A."/>
            <person name="Nakazaki N."/>
            <person name="Shimpo S."/>
            <person name="Takeuchi C."/>
            <person name="Yamada M."/>
            <person name="Tabata S."/>
        </authorList>
    </citation>
    <scope>NUCLEOTIDE SEQUENCE [LARGE SCALE GENOMIC DNA]</scope>
    <source>
        <strain evidence="22">ATCC 29082 / PCC 7421</strain>
    </source>
</reference>
<dbReference type="InterPro" id="IPR001645">
    <property type="entry name" value="Folylpolyglutamate_synth"/>
</dbReference>
<dbReference type="SUPFAM" id="SSF53244">
    <property type="entry name" value="MurD-like peptide ligases, peptide-binding domain"/>
    <property type="match status" value="1"/>
</dbReference>
<evidence type="ECO:0000256" key="18">
    <source>
        <dbReference type="PIRNR" id="PIRNR001563"/>
    </source>
</evidence>
<dbReference type="SUPFAM" id="SSF53623">
    <property type="entry name" value="MurD-like peptide ligases, catalytic domain"/>
    <property type="match status" value="1"/>
</dbReference>
<evidence type="ECO:0000256" key="9">
    <source>
        <dbReference type="ARBA" id="ARBA00022598"/>
    </source>
</evidence>
<evidence type="ECO:0000256" key="17">
    <source>
        <dbReference type="ARBA" id="ARBA00049161"/>
    </source>
</evidence>
<organism evidence="21 22">
    <name type="scientific">Gloeobacter violaceus (strain ATCC 29082 / PCC 7421)</name>
    <dbReference type="NCBI Taxonomy" id="251221"/>
    <lineage>
        <taxon>Bacteria</taxon>
        <taxon>Bacillati</taxon>
        <taxon>Cyanobacteriota</taxon>
        <taxon>Cyanophyceae</taxon>
        <taxon>Gloeobacterales</taxon>
        <taxon>Gloeobacteraceae</taxon>
        <taxon>Gloeobacter</taxon>
    </lineage>
</organism>
<gene>
    <name evidence="21" type="primary">folC</name>
</gene>
<dbReference type="PANTHER" id="PTHR11136:SF0">
    <property type="entry name" value="DIHYDROFOLATE SYNTHETASE-RELATED"/>
    <property type="match status" value="1"/>
</dbReference>
<keyword evidence="11 18" id="KW-0547">Nucleotide-binding</keyword>
<dbReference type="InterPro" id="IPR018109">
    <property type="entry name" value="Folylpolyglutamate_synth_CS"/>
</dbReference>
<evidence type="ECO:0000256" key="1">
    <source>
        <dbReference type="ARBA" id="ARBA00001946"/>
    </source>
</evidence>
<evidence type="ECO:0000256" key="2">
    <source>
        <dbReference type="ARBA" id="ARBA00004799"/>
    </source>
</evidence>
<dbReference type="GO" id="GO:0046872">
    <property type="term" value="F:metal ion binding"/>
    <property type="evidence" value="ECO:0007669"/>
    <property type="project" value="UniProtKB-KW"/>
</dbReference>
<comment type="cofactor">
    <cofactor evidence="1">
        <name>Mg(2+)</name>
        <dbReference type="ChEBI" id="CHEBI:18420"/>
    </cofactor>
</comment>
<dbReference type="Pfam" id="PF08245">
    <property type="entry name" value="Mur_ligase_M"/>
    <property type="match status" value="1"/>
</dbReference>
<proteinExistence type="inferred from homology"/>
<dbReference type="KEGG" id="gvi:glr1074"/>
<dbReference type="InterPro" id="IPR036615">
    <property type="entry name" value="Mur_ligase_C_dom_sf"/>
</dbReference>
<evidence type="ECO:0000256" key="16">
    <source>
        <dbReference type="ARBA" id="ARBA00047493"/>
    </source>
</evidence>
<dbReference type="AlphaFoldDB" id="Q7NLP7"/>
<evidence type="ECO:0000256" key="14">
    <source>
        <dbReference type="ARBA" id="ARBA00022909"/>
    </source>
</evidence>
<reference evidence="21 22" key="2">
    <citation type="journal article" date="2003" name="DNA Res.">
        <title>Complete genome structure of Gloeobacter violaceus PCC 7421, a cyanobacterium that lacks thylakoids (supplement).</title>
        <authorList>
            <person name="Nakamura Y."/>
            <person name="Kaneko T."/>
            <person name="Sato S."/>
            <person name="Mimuro M."/>
            <person name="Miyashita H."/>
            <person name="Tsuchiya T."/>
            <person name="Sasamoto S."/>
            <person name="Watanabe A."/>
            <person name="Kawashima K."/>
            <person name="Kishida Y."/>
            <person name="Kiyokawa C."/>
            <person name="Kohara M."/>
            <person name="Matsumoto M."/>
            <person name="Matsuno A."/>
            <person name="Nakazaki N."/>
            <person name="Shimpo S."/>
            <person name="Takeuchi C."/>
            <person name="Yamada M."/>
            <person name="Tabata S."/>
        </authorList>
    </citation>
    <scope>NUCLEOTIDE SEQUENCE [LARGE SCALE GENOMIC DNA]</scope>
    <source>
        <strain evidence="22">ATCC 29082 / PCC 7421</strain>
    </source>
</reference>
<dbReference type="EC" id="6.3.2.12" evidence="6"/>
<dbReference type="Gene3D" id="3.40.1190.10">
    <property type="entry name" value="Mur-like, catalytic domain"/>
    <property type="match status" value="1"/>
</dbReference>
<dbReference type="Gene3D" id="3.90.190.20">
    <property type="entry name" value="Mur ligase, C-terminal domain"/>
    <property type="match status" value="1"/>
</dbReference>
<evidence type="ECO:0000313" key="22">
    <source>
        <dbReference type="Proteomes" id="UP000000557"/>
    </source>
</evidence>
<dbReference type="InterPro" id="IPR013221">
    <property type="entry name" value="Mur_ligase_cen"/>
</dbReference>
<keyword evidence="13" id="KW-0460">Magnesium</keyword>
<protein>
    <recommendedName>
        <fullName evidence="8">Dihydrofolate synthase/folylpolyglutamate synthase</fullName>
        <ecNumber evidence="6">6.3.2.12</ecNumber>
        <ecNumber evidence="7">6.3.2.17</ecNumber>
    </recommendedName>
    <alternativeName>
        <fullName evidence="15">Tetrahydrofolylpolyglutamate synthase</fullName>
    </alternativeName>
</protein>
<dbReference type="PhylomeDB" id="Q7NLP7"/>
<evidence type="ECO:0000256" key="10">
    <source>
        <dbReference type="ARBA" id="ARBA00022723"/>
    </source>
</evidence>
<accession>Q7NLP7</accession>
<dbReference type="GO" id="GO:0005737">
    <property type="term" value="C:cytoplasm"/>
    <property type="evidence" value="ECO:0000318"/>
    <property type="project" value="GO_Central"/>
</dbReference>
<dbReference type="EC" id="6.3.2.17" evidence="7"/>